<comment type="caution">
    <text evidence="2">The sequence shown here is derived from an EMBL/GenBank/DDBJ whole genome shotgun (WGS) entry which is preliminary data.</text>
</comment>
<proteinExistence type="predicted"/>
<dbReference type="InterPro" id="IPR051450">
    <property type="entry name" value="Gfo/Idh/MocA_Oxidoreductases"/>
</dbReference>
<keyword evidence="2" id="KW-0560">Oxidoreductase</keyword>
<dbReference type="EMBL" id="PEDF01000036">
    <property type="protein sequence ID" value="RFZ45081.1"/>
    <property type="molecule type" value="Genomic_DNA"/>
</dbReference>
<organism evidence="2 3">
    <name type="scientific">Mycobacterium marinum</name>
    <dbReference type="NCBI Taxonomy" id="1781"/>
    <lineage>
        <taxon>Bacteria</taxon>
        <taxon>Bacillati</taxon>
        <taxon>Actinomycetota</taxon>
        <taxon>Actinomycetes</taxon>
        <taxon>Mycobacteriales</taxon>
        <taxon>Mycobacteriaceae</taxon>
        <taxon>Mycobacterium</taxon>
        <taxon>Mycobacterium ulcerans group</taxon>
    </lineage>
</organism>
<gene>
    <name evidence="2" type="primary">iolG</name>
    <name evidence="2" type="ORF">DAVIS_01283</name>
</gene>
<dbReference type="EC" id="1.1.1.18" evidence="2"/>
<reference evidence="2 3" key="1">
    <citation type="journal article" date="2018" name="Sci. Rep.">
        <title>Extensive genomic diversity among Mycobacterium marinum strains revealed by whole genome sequencing.</title>
        <authorList>
            <person name="Das S."/>
            <person name="Pettersson B.M."/>
            <person name="Behra P.R."/>
            <person name="Mallick A."/>
            <person name="Cheramie M."/>
            <person name="Ramesh M."/>
            <person name="Shirreff L."/>
            <person name="DuCote T."/>
            <person name="Dasgupta S."/>
            <person name="Ennis D.G."/>
            <person name="Kirsebom L.A."/>
        </authorList>
    </citation>
    <scope>NUCLEOTIDE SEQUENCE [LARGE SCALE GENOMIC DNA]</scope>
    <source>
        <strain evidence="2 3">Davis1</strain>
    </source>
</reference>
<dbReference type="GO" id="GO:0000166">
    <property type="term" value="F:nucleotide binding"/>
    <property type="evidence" value="ECO:0007669"/>
    <property type="project" value="InterPro"/>
</dbReference>
<evidence type="ECO:0000313" key="2">
    <source>
        <dbReference type="EMBL" id="RFZ45081.1"/>
    </source>
</evidence>
<dbReference type="Proteomes" id="UP000257451">
    <property type="component" value="Unassembled WGS sequence"/>
</dbReference>
<feature type="domain" description="Gfo/Idh/MocA-like oxidoreductase N-terminal" evidence="1">
    <location>
        <begin position="6"/>
        <end position="83"/>
    </location>
</feature>
<dbReference type="Pfam" id="PF01408">
    <property type="entry name" value="GFO_IDH_MocA"/>
    <property type="match status" value="1"/>
</dbReference>
<dbReference type="SUPFAM" id="SSF51735">
    <property type="entry name" value="NAD(P)-binding Rossmann-fold domains"/>
    <property type="match status" value="1"/>
</dbReference>
<dbReference type="GO" id="GO:0050112">
    <property type="term" value="F:inositol 2-dehydrogenase (NAD+) activity"/>
    <property type="evidence" value="ECO:0007669"/>
    <property type="project" value="UniProtKB-EC"/>
</dbReference>
<name>A0A3E2MZE8_MYCMR</name>
<accession>A0A3E2MZE8</accession>
<evidence type="ECO:0000259" key="1">
    <source>
        <dbReference type="Pfam" id="PF01408"/>
    </source>
</evidence>
<dbReference type="PANTHER" id="PTHR43377">
    <property type="entry name" value="BILIVERDIN REDUCTASE A"/>
    <property type="match status" value="1"/>
</dbReference>
<dbReference type="Gene3D" id="3.30.360.10">
    <property type="entry name" value="Dihydrodipicolinate Reductase, domain 2"/>
    <property type="match status" value="1"/>
</dbReference>
<dbReference type="InterPro" id="IPR036291">
    <property type="entry name" value="NAD(P)-bd_dom_sf"/>
</dbReference>
<dbReference type="InterPro" id="IPR000683">
    <property type="entry name" value="Gfo/Idh/MocA-like_OxRdtase_N"/>
</dbReference>
<protein>
    <submittedName>
        <fullName evidence="2">Inositol 2-dehydrogenase/D-chiro-inositol 3-dehydrogenase</fullName>
        <ecNumber evidence="2">1.1.1.18</ecNumber>
    </submittedName>
</protein>
<dbReference type="Gene3D" id="3.40.50.720">
    <property type="entry name" value="NAD(P)-binding Rossmann-like Domain"/>
    <property type="match status" value="1"/>
</dbReference>
<evidence type="ECO:0000313" key="3">
    <source>
        <dbReference type="Proteomes" id="UP000257451"/>
    </source>
</evidence>
<dbReference type="AlphaFoldDB" id="A0A3E2MZE8"/>
<dbReference type="PANTHER" id="PTHR43377:SF6">
    <property type="entry name" value="GFO_IDH_MOCA-LIKE OXIDOREDUCTASE N-TERMINAL DOMAIN-CONTAINING PROTEIN"/>
    <property type="match status" value="1"/>
</dbReference>
<sequence length="265" mass="29280">MQFLAAEYPNVPIGSNAEQLIGETPADVLVVATPTPTHSRLALMGLHQGRDVFVEKPLCTDSVDARALADAARATNAALFTGFVYLHHPAFAALRSALAIENIAHLDFHWNRPALGGRPEWELLPHELAIASVLLGELPPEVSIHVGDGLCRCRWTSTSGVPIDIRLDGRTGIVKRKELVVRTTTGQVWKWTDHELVHHDQMSSERALQRATFGAAEPLRREVDWFFAHRRESDAMRHEIDRSVAITTLISEALAAAAPVRSRLH</sequence>